<accession>A0ABV0XRY1</accession>
<evidence type="ECO:0000313" key="3">
    <source>
        <dbReference type="Proteomes" id="UP001469553"/>
    </source>
</evidence>
<reference evidence="2 3" key="1">
    <citation type="submission" date="2021-06" db="EMBL/GenBank/DDBJ databases">
        <authorList>
            <person name="Palmer J.M."/>
        </authorList>
    </citation>
    <scope>NUCLEOTIDE SEQUENCE [LARGE SCALE GENOMIC DNA]</scope>
    <source>
        <strain evidence="2 3">AS_MEX2019</strain>
        <tissue evidence="2">Muscle</tissue>
    </source>
</reference>
<sequence>MKPLLRLKHHKIHIHSLILDTVIESVHRCYATNSVLCPDVSCMNPQRFPEIREKGLPAMRELRKCLLEFDGLAIAARIQADLISFAEQWDRLNQSPLDDYNTRTTASSDETGEGMEDTDESVVLLNRN</sequence>
<protein>
    <submittedName>
        <fullName evidence="2">Uncharacterized protein</fullName>
    </submittedName>
</protein>
<comment type="caution">
    <text evidence="2">The sequence shown here is derived from an EMBL/GenBank/DDBJ whole genome shotgun (WGS) entry which is preliminary data.</text>
</comment>
<dbReference type="EMBL" id="JAHRIP010011000">
    <property type="protein sequence ID" value="MEQ2284248.1"/>
    <property type="molecule type" value="Genomic_DNA"/>
</dbReference>
<feature type="region of interest" description="Disordered" evidence="1">
    <location>
        <begin position="95"/>
        <end position="128"/>
    </location>
</feature>
<evidence type="ECO:0000256" key="1">
    <source>
        <dbReference type="SAM" id="MobiDB-lite"/>
    </source>
</evidence>
<feature type="compositionally biased region" description="Polar residues" evidence="1">
    <location>
        <begin position="95"/>
        <end position="108"/>
    </location>
</feature>
<gene>
    <name evidence="2" type="ORF">AMECASPLE_019631</name>
</gene>
<keyword evidence="3" id="KW-1185">Reference proteome</keyword>
<name>A0ABV0XRY1_9TELE</name>
<proteinExistence type="predicted"/>
<evidence type="ECO:0000313" key="2">
    <source>
        <dbReference type="EMBL" id="MEQ2284248.1"/>
    </source>
</evidence>
<dbReference type="Proteomes" id="UP001469553">
    <property type="component" value="Unassembled WGS sequence"/>
</dbReference>
<organism evidence="2 3">
    <name type="scientific">Ameca splendens</name>
    <dbReference type="NCBI Taxonomy" id="208324"/>
    <lineage>
        <taxon>Eukaryota</taxon>
        <taxon>Metazoa</taxon>
        <taxon>Chordata</taxon>
        <taxon>Craniata</taxon>
        <taxon>Vertebrata</taxon>
        <taxon>Euteleostomi</taxon>
        <taxon>Actinopterygii</taxon>
        <taxon>Neopterygii</taxon>
        <taxon>Teleostei</taxon>
        <taxon>Neoteleostei</taxon>
        <taxon>Acanthomorphata</taxon>
        <taxon>Ovalentaria</taxon>
        <taxon>Atherinomorphae</taxon>
        <taxon>Cyprinodontiformes</taxon>
        <taxon>Goodeidae</taxon>
        <taxon>Ameca</taxon>
    </lineage>
</organism>
<feature type="compositionally biased region" description="Acidic residues" evidence="1">
    <location>
        <begin position="110"/>
        <end position="120"/>
    </location>
</feature>